<dbReference type="Proteomes" id="UP000286186">
    <property type="component" value="Unassembled WGS sequence"/>
</dbReference>
<sequence>MKNGTIKRIIILIVFCIIMLANDNSVEAKDRKVEAIRIKEIKQDIDGREVYIKCGVKDCPASHNKKFIDKPCAGGSDLRQIYAKTKKGKWRTLEQLKFKNMQGGCINGDKMIIAFVDKDRHKKGDLTAFVEIDLVKNKVIKVTMVQGAKDLNIKAFGHSNDFTYLNGKYYGSWYQKNGKKNYTSRIGRINTKLSGNGTSSDFSKDSKGKAAFGITSYIKDDQLALGIRENVNEGKSSHLERYVSVCSVKNTKKGKAKYKLEKKIFKLKKNKKFSTSQCMEQSNGKFYLVRFNKKEGKDNNCIEVINKNGNKEKQYIIKNPKRISIYSNDGKKEIFKFRKIKWEIESLAHYKKKTFYYTMYKPSDDNVGKQAYLYKVKLK</sequence>
<name>A0A414RCI3_9FIRM</name>
<dbReference type="EMBL" id="QRHR01000001">
    <property type="protein sequence ID" value="RHF90747.1"/>
    <property type="molecule type" value="Genomic_DNA"/>
</dbReference>
<organism evidence="1 2">
    <name type="scientific">Eubacterium ventriosum</name>
    <dbReference type="NCBI Taxonomy" id="39496"/>
    <lineage>
        <taxon>Bacteria</taxon>
        <taxon>Bacillati</taxon>
        <taxon>Bacillota</taxon>
        <taxon>Clostridia</taxon>
        <taxon>Eubacteriales</taxon>
        <taxon>Eubacteriaceae</taxon>
        <taxon>Eubacterium</taxon>
    </lineage>
</organism>
<evidence type="ECO:0000313" key="1">
    <source>
        <dbReference type="EMBL" id="RHF90747.1"/>
    </source>
</evidence>
<dbReference type="RefSeq" id="WP_118231127.1">
    <property type="nucleotide sequence ID" value="NZ_JANGEU010000002.1"/>
</dbReference>
<evidence type="ECO:0000313" key="2">
    <source>
        <dbReference type="Proteomes" id="UP000286186"/>
    </source>
</evidence>
<proteinExistence type="predicted"/>
<protein>
    <submittedName>
        <fullName evidence="1">Uncharacterized protein</fullName>
    </submittedName>
</protein>
<reference evidence="1 2" key="1">
    <citation type="submission" date="2018-08" db="EMBL/GenBank/DDBJ databases">
        <title>A genome reference for cultivated species of the human gut microbiota.</title>
        <authorList>
            <person name="Zou Y."/>
            <person name="Xue W."/>
            <person name="Luo G."/>
        </authorList>
    </citation>
    <scope>NUCLEOTIDE SEQUENCE [LARGE SCALE GENOMIC DNA]</scope>
    <source>
        <strain evidence="1 2">AM23-22</strain>
    </source>
</reference>
<dbReference type="AlphaFoldDB" id="A0A414RCI3"/>
<gene>
    <name evidence="1" type="ORF">DW652_00615</name>
</gene>
<comment type="caution">
    <text evidence="1">The sequence shown here is derived from an EMBL/GenBank/DDBJ whole genome shotgun (WGS) entry which is preliminary data.</text>
</comment>
<accession>A0A414RCI3</accession>